<dbReference type="Pfam" id="PF00534">
    <property type="entry name" value="Glycos_transf_1"/>
    <property type="match status" value="1"/>
</dbReference>
<dbReference type="PANTHER" id="PTHR12526:SF630">
    <property type="entry name" value="GLYCOSYLTRANSFERASE"/>
    <property type="match status" value="1"/>
</dbReference>
<dbReference type="CDD" id="cd03811">
    <property type="entry name" value="GT4_GT28_WabH-like"/>
    <property type="match status" value="1"/>
</dbReference>
<evidence type="ECO:0000259" key="2">
    <source>
        <dbReference type="Pfam" id="PF13439"/>
    </source>
</evidence>
<accession>A0ABS1JG32</accession>
<feature type="domain" description="Glycosyltransferase subfamily 4-like N-terminal" evidence="2">
    <location>
        <begin position="19"/>
        <end position="176"/>
    </location>
</feature>
<dbReference type="Pfam" id="PF13439">
    <property type="entry name" value="Glyco_transf_4"/>
    <property type="match status" value="1"/>
</dbReference>
<protein>
    <submittedName>
        <fullName evidence="3">Glycosyltransferase</fullName>
    </submittedName>
</protein>
<feature type="domain" description="Glycosyl transferase family 1" evidence="1">
    <location>
        <begin position="196"/>
        <end position="344"/>
    </location>
</feature>
<dbReference type="InterPro" id="IPR028098">
    <property type="entry name" value="Glyco_trans_4-like_N"/>
</dbReference>
<proteinExistence type="predicted"/>
<dbReference type="PANTHER" id="PTHR12526">
    <property type="entry name" value="GLYCOSYLTRANSFERASE"/>
    <property type="match status" value="1"/>
</dbReference>
<evidence type="ECO:0000259" key="1">
    <source>
        <dbReference type="Pfam" id="PF00534"/>
    </source>
</evidence>
<sequence>MSRPTNNSIALFIPTLQGGGAERVTLNLAAGFAKAGHEVKLVVPDASGSFRNEIPAGVTLVDLQAGRVTRALPALVRFLKKERPAVLLSALNYANVIALLAVRLARVDTQVFVAEHTSISRTMGSKSPAIRVMVGLMRILYKKAARVVCVSEGVAEDLHRIIKIGEHSLKVIYNPILNERMTELAQENVFHSWFGESEPPVLIGVGRLTGVKDFSNLLRAFALVRKQERSRLMILGEGDERAHLEALVEELGVGDDVWMPGFVGNPYAYIRQSALFVLSSKTEGLPTVLVEALACGTPAVSTDCKSGPAEILQQGRYGELVPVGDSPALADAILRTLRKETSSEELPDLTPYTWEYATQQYLRLFGF</sequence>
<organism evidence="3 4">
    <name type="scientific">Tumebacillus amylolyticus</name>
    <dbReference type="NCBI Taxonomy" id="2801339"/>
    <lineage>
        <taxon>Bacteria</taxon>
        <taxon>Bacillati</taxon>
        <taxon>Bacillota</taxon>
        <taxon>Bacilli</taxon>
        <taxon>Bacillales</taxon>
        <taxon>Alicyclobacillaceae</taxon>
        <taxon>Tumebacillus</taxon>
    </lineage>
</organism>
<evidence type="ECO:0000313" key="4">
    <source>
        <dbReference type="Proteomes" id="UP000602284"/>
    </source>
</evidence>
<dbReference type="Proteomes" id="UP000602284">
    <property type="component" value="Unassembled WGS sequence"/>
</dbReference>
<gene>
    <name evidence="3" type="ORF">JJB07_21860</name>
</gene>
<name>A0ABS1JG32_9BACL</name>
<dbReference type="Gene3D" id="3.40.50.2000">
    <property type="entry name" value="Glycogen Phosphorylase B"/>
    <property type="match status" value="2"/>
</dbReference>
<reference evidence="3 4" key="1">
    <citation type="submission" date="2021-01" db="EMBL/GenBank/DDBJ databases">
        <title>Tumebacillus sp. strain ITR2 16S ribosomal RNA gene Genome sequencing and assembly.</title>
        <authorList>
            <person name="Kang M."/>
        </authorList>
    </citation>
    <scope>NUCLEOTIDE SEQUENCE [LARGE SCALE GENOMIC DNA]</scope>
    <source>
        <strain evidence="3 4">ITR2</strain>
    </source>
</reference>
<evidence type="ECO:0000313" key="3">
    <source>
        <dbReference type="EMBL" id="MBL0389243.1"/>
    </source>
</evidence>
<dbReference type="InterPro" id="IPR001296">
    <property type="entry name" value="Glyco_trans_1"/>
</dbReference>
<keyword evidence="4" id="KW-1185">Reference proteome</keyword>
<dbReference type="RefSeq" id="WP_201638240.1">
    <property type="nucleotide sequence ID" value="NZ_JAEQNB010000009.1"/>
</dbReference>
<comment type="caution">
    <text evidence="3">The sequence shown here is derived from an EMBL/GenBank/DDBJ whole genome shotgun (WGS) entry which is preliminary data.</text>
</comment>
<dbReference type="EMBL" id="JAEQNB010000009">
    <property type="protein sequence ID" value="MBL0389243.1"/>
    <property type="molecule type" value="Genomic_DNA"/>
</dbReference>
<dbReference type="SUPFAM" id="SSF53756">
    <property type="entry name" value="UDP-Glycosyltransferase/glycogen phosphorylase"/>
    <property type="match status" value="1"/>
</dbReference>